<evidence type="ECO:0000313" key="6">
    <source>
        <dbReference type="EMBL" id="MFD1835179.1"/>
    </source>
</evidence>
<feature type="binding site" evidence="4">
    <location>
        <position position="224"/>
    </location>
    <ligand>
        <name>1D-myo-inositol 2-(L-cysteinylamino)-2-deoxy-alpha-D-glucopyranoside</name>
        <dbReference type="ChEBI" id="CHEBI:58887"/>
    </ligand>
</feature>
<sequence length="294" mass="31272">MITTDALSAQRRGAIESLLTAVIAHDGISPLDEAARLALRGEGATHLLIEDGAAVTGYASLLEDGTVQGMVHPAHRRAGLGTALLAAVLERRPDAGVWAHGALPGAVALLEGRGLRQERLLLVLRRPLDAEHPLPPVPATDLPGVEVTSFEAVRDAEDWVALNAAAFASHPEQGALTREDLDERLAEPWFDPEDMVLARTPEGLAGFVWVKREETADAELPDAEIYVVATAPSAQGHGVAGHLLGTALRRLAERGVPGVELYVEGDNAPALALYERWGFAVSGRHLQLRRATEG</sequence>
<dbReference type="EC" id="2.3.1.189" evidence="4"/>
<protein>
    <recommendedName>
        <fullName evidence="4">Mycothiol acetyltransferase</fullName>
        <shortName evidence="4">MSH acetyltransferase</shortName>
        <ecNumber evidence="4">2.3.1.189</ecNumber>
    </recommendedName>
    <alternativeName>
        <fullName evidence="4">Mycothiol synthase</fullName>
    </alternativeName>
</protein>
<keyword evidence="3 4" id="KW-0012">Acyltransferase</keyword>
<dbReference type="InterPro" id="IPR000182">
    <property type="entry name" value="GNAT_dom"/>
</dbReference>
<dbReference type="InterPro" id="IPR050276">
    <property type="entry name" value="MshD_Acetyltransferase"/>
</dbReference>
<dbReference type="Proteomes" id="UP001597280">
    <property type="component" value="Unassembled WGS sequence"/>
</dbReference>
<dbReference type="RefSeq" id="WP_343904343.1">
    <property type="nucleotide sequence ID" value="NZ_BAAAIS010000002.1"/>
</dbReference>
<evidence type="ECO:0000259" key="5">
    <source>
        <dbReference type="PROSITE" id="PS51186"/>
    </source>
</evidence>
<dbReference type="Pfam" id="PF00583">
    <property type="entry name" value="Acetyltransf_1"/>
    <property type="match status" value="2"/>
</dbReference>
<dbReference type="InterPro" id="IPR017813">
    <property type="entry name" value="Mycothiol_AcTrfase"/>
</dbReference>
<feature type="domain" description="N-acetyltransferase" evidence="5">
    <location>
        <begin position="2"/>
        <end position="135"/>
    </location>
</feature>
<evidence type="ECO:0000313" key="7">
    <source>
        <dbReference type="Proteomes" id="UP001597280"/>
    </source>
</evidence>
<dbReference type="InterPro" id="IPR016181">
    <property type="entry name" value="Acyl_CoA_acyltransferase"/>
</dbReference>
<feature type="binding site" evidence="4">
    <location>
        <position position="211"/>
    </location>
    <ligand>
        <name>1D-myo-inositol 2-(L-cysteinylamino)-2-deoxy-alpha-D-glucopyranoside</name>
        <dbReference type="ChEBI" id="CHEBI:58887"/>
    </ligand>
</feature>
<dbReference type="Gene3D" id="3.40.630.30">
    <property type="match status" value="1"/>
</dbReference>
<comment type="caution">
    <text evidence="6">The sequence shown here is derived from an EMBL/GenBank/DDBJ whole genome shotgun (WGS) entry which is preliminary data.</text>
</comment>
<dbReference type="EMBL" id="JBHUFL010000002">
    <property type="protein sequence ID" value="MFD1835179.1"/>
    <property type="molecule type" value="Genomic_DNA"/>
</dbReference>
<evidence type="ECO:0000256" key="2">
    <source>
        <dbReference type="ARBA" id="ARBA00022737"/>
    </source>
</evidence>
<dbReference type="CDD" id="cd04301">
    <property type="entry name" value="NAT_SF"/>
    <property type="match status" value="2"/>
</dbReference>
<dbReference type="PROSITE" id="PS51186">
    <property type="entry name" value="GNAT"/>
    <property type="match status" value="2"/>
</dbReference>
<gene>
    <name evidence="4 6" type="primary">mshD</name>
    <name evidence="6" type="ORF">ACFSDA_08815</name>
</gene>
<comment type="caution">
    <text evidence="4">Lacks conserved residue(s) required for the propagation of feature annotation.</text>
</comment>
<evidence type="ECO:0000256" key="1">
    <source>
        <dbReference type="ARBA" id="ARBA00022679"/>
    </source>
</evidence>
<organism evidence="6 7">
    <name type="scientific">Brachybacterium rhamnosum</name>
    <dbReference type="NCBI Taxonomy" id="173361"/>
    <lineage>
        <taxon>Bacteria</taxon>
        <taxon>Bacillati</taxon>
        <taxon>Actinomycetota</taxon>
        <taxon>Actinomycetes</taxon>
        <taxon>Micrococcales</taxon>
        <taxon>Dermabacteraceae</taxon>
        <taxon>Brachybacterium</taxon>
    </lineage>
</organism>
<dbReference type="NCBIfam" id="TIGR03448">
    <property type="entry name" value="mycothiol_MshD"/>
    <property type="match status" value="1"/>
</dbReference>
<comment type="subunit">
    <text evidence="4">Monomer.</text>
</comment>
<evidence type="ECO:0000256" key="4">
    <source>
        <dbReference type="HAMAP-Rule" id="MF_01698"/>
    </source>
</evidence>
<feature type="binding site" evidence="4">
    <location>
        <position position="262"/>
    </location>
    <ligand>
        <name>1D-myo-inositol 2-(L-cysteinylamino)-2-deoxy-alpha-D-glucopyranoside</name>
        <dbReference type="ChEBI" id="CHEBI:58887"/>
    </ligand>
</feature>
<keyword evidence="7" id="KW-1185">Reference proteome</keyword>
<feature type="binding site" evidence="4">
    <location>
        <position position="172"/>
    </location>
    <ligand>
        <name>1D-myo-inositol 2-(L-cysteinylamino)-2-deoxy-alpha-D-glucopyranoside</name>
        <dbReference type="ChEBI" id="CHEBI:58887"/>
    </ligand>
</feature>
<accession>A0ABW4PYG5</accession>
<keyword evidence="1 4" id="KW-0808">Transferase</keyword>
<comment type="catalytic activity">
    <reaction evidence="4">
        <text>1D-myo-inositol 2-(L-cysteinylamino)-2-deoxy-alpha-D-glucopyranoside + acetyl-CoA = mycothiol + CoA + H(+)</text>
        <dbReference type="Rhea" id="RHEA:26172"/>
        <dbReference type="ChEBI" id="CHEBI:15378"/>
        <dbReference type="ChEBI" id="CHEBI:16768"/>
        <dbReference type="ChEBI" id="CHEBI:57287"/>
        <dbReference type="ChEBI" id="CHEBI:57288"/>
        <dbReference type="ChEBI" id="CHEBI:58887"/>
        <dbReference type="EC" id="2.3.1.189"/>
    </reaction>
</comment>
<dbReference type="SUPFAM" id="SSF55729">
    <property type="entry name" value="Acyl-CoA N-acyltransferases (Nat)"/>
    <property type="match status" value="1"/>
</dbReference>
<dbReference type="PANTHER" id="PTHR43617:SF31">
    <property type="entry name" value="MYCOTHIOL ACETYLTRANSFERASE"/>
    <property type="match status" value="1"/>
</dbReference>
<feature type="binding site" evidence="4">
    <location>
        <position position="33"/>
    </location>
    <ligand>
        <name>1D-myo-inositol 2-(L-cysteinylamino)-2-deoxy-alpha-D-glucopyranoside</name>
        <dbReference type="ChEBI" id="CHEBI:58887"/>
    </ligand>
</feature>
<name>A0ABW4PYG5_9MICO</name>
<reference evidence="7" key="1">
    <citation type="journal article" date="2019" name="Int. J. Syst. Evol. Microbiol.">
        <title>The Global Catalogue of Microorganisms (GCM) 10K type strain sequencing project: providing services to taxonomists for standard genome sequencing and annotation.</title>
        <authorList>
            <consortium name="The Broad Institute Genomics Platform"/>
            <consortium name="The Broad Institute Genome Sequencing Center for Infectious Disease"/>
            <person name="Wu L."/>
            <person name="Ma J."/>
        </authorList>
    </citation>
    <scope>NUCLEOTIDE SEQUENCE [LARGE SCALE GENOMIC DNA]</scope>
    <source>
        <strain evidence="7">JCM 11650</strain>
    </source>
</reference>
<comment type="similarity">
    <text evidence="4">Belongs to the acetyltransferase family. MshD subfamily.</text>
</comment>
<proteinExistence type="inferred from homology"/>
<comment type="function">
    <text evidence="4">Catalyzes the transfer of acetyl from acetyl-CoA to desacetylmycothiol (Cys-GlcN-Ins) to form mycothiol.</text>
</comment>
<dbReference type="PANTHER" id="PTHR43617">
    <property type="entry name" value="L-AMINO ACID N-ACETYLTRANSFERASE"/>
    <property type="match status" value="1"/>
</dbReference>
<feature type="binding site" evidence="4">
    <location>
        <begin position="228"/>
        <end position="230"/>
    </location>
    <ligand>
        <name>acetyl-CoA</name>
        <dbReference type="ChEBI" id="CHEBI:57288"/>
        <label>2</label>
    </ligand>
</feature>
<evidence type="ECO:0000256" key="3">
    <source>
        <dbReference type="ARBA" id="ARBA00023315"/>
    </source>
</evidence>
<feature type="domain" description="N-acetyltransferase" evidence="5">
    <location>
        <begin position="145"/>
        <end position="294"/>
    </location>
</feature>
<dbReference type="GO" id="GO:0035447">
    <property type="term" value="F:mycothiol synthase activity"/>
    <property type="evidence" value="ECO:0007669"/>
    <property type="project" value="UniProtKB-EC"/>
</dbReference>
<dbReference type="HAMAP" id="MF_01698">
    <property type="entry name" value="MshD"/>
    <property type="match status" value="1"/>
</dbReference>
<keyword evidence="2 4" id="KW-0677">Repeat</keyword>